<gene>
    <name evidence="1" type="ORF">LCMiAC02_04550</name>
</gene>
<organism evidence="1">
    <name type="scientific">Mimivirus LCMiAC02</name>
    <dbReference type="NCBI Taxonomy" id="2506609"/>
    <lineage>
        <taxon>Viruses</taxon>
        <taxon>Varidnaviria</taxon>
        <taxon>Bamfordvirae</taxon>
        <taxon>Nucleocytoviricota</taxon>
        <taxon>Megaviricetes</taxon>
        <taxon>Imitervirales</taxon>
        <taxon>Mimiviridae</taxon>
        <taxon>Klosneuvirinae</taxon>
    </lineage>
</organism>
<accession>A0A4D5XF50</accession>
<dbReference type="EMBL" id="MK500417">
    <property type="protein sequence ID" value="QBK89360.1"/>
    <property type="molecule type" value="Genomic_DNA"/>
</dbReference>
<name>A0A4D5XF50_9VIRU</name>
<sequence>MSAEYYDEYENYDTDIDIELTLKNAKTTDDKIIIIENILSELRDDASNVWHNIISPYINDSGQILNNLYKCGASEYIKFICENNEGYKKLIGELHYLYRKQAKEYESQKKNRKKEKKEK</sequence>
<protein>
    <submittedName>
        <fullName evidence="1">Uncharacterized protein</fullName>
    </submittedName>
</protein>
<evidence type="ECO:0000313" key="1">
    <source>
        <dbReference type="EMBL" id="QBK89360.1"/>
    </source>
</evidence>
<proteinExistence type="predicted"/>
<reference evidence="1" key="1">
    <citation type="journal article" date="2019" name="MBio">
        <title>Virus Genomes from Deep Sea Sediments Expand the Ocean Megavirome and Support Independent Origins of Viral Gigantism.</title>
        <authorList>
            <person name="Backstrom D."/>
            <person name="Yutin N."/>
            <person name="Jorgensen S.L."/>
            <person name="Dharamshi J."/>
            <person name="Homa F."/>
            <person name="Zaremba-Niedwiedzka K."/>
            <person name="Spang A."/>
            <person name="Wolf Y.I."/>
            <person name="Koonin E.V."/>
            <person name="Ettema T.J."/>
        </authorList>
    </citation>
    <scope>NUCLEOTIDE SEQUENCE</scope>
</reference>